<evidence type="ECO:0000256" key="2">
    <source>
        <dbReference type="SAM" id="Phobius"/>
    </source>
</evidence>
<gene>
    <name evidence="3" type="ORF">SAMN04489747_0842</name>
</gene>
<evidence type="ECO:0000313" key="4">
    <source>
        <dbReference type="Proteomes" id="UP000198546"/>
    </source>
</evidence>
<protein>
    <submittedName>
        <fullName evidence="3">Uncharacterized protein</fullName>
    </submittedName>
</protein>
<feature type="transmembrane region" description="Helical" evidence="2">
    <location>
        <begin position="35"/>
        <end position="53"/>
    </location>
</feature>
<name>A0A1G6UB46_9ACTN</name>
<keyword evidence="2" id="KW-0812">Transmembrane</keyword>
<dbReference type="Proteomes" id="UP000198546">
    <property type="component" value="Chromosome i"/>
</dbReference>
<dbReference type="EMBL" id="LT629688">
    <property type="protein sequence ID" value="SDD38622.1"/>
    <property type="molecule type" value="Genomic_DNA"/>
</dbReference>
<evidence type="ECO:0000256" key="1">
    <source>
        <dbReference type="SAM" id="MobiDB-lite"/>
    </source>
</evidence>
<dbReference type="AlphaFoldDB" id="A0A1G6UB46"/>
<feature type="region of interest" description="Disordered" evidence="1">
    <location>
        <begin position="1"/>
        <end position="25"/>
    </location>
</feature>
<feature type="transmembrane region" description="Helical" evidence="2">
    <location>
        <begin position="91"/>
        <end position="111"/>
    </location>
</feature>
<keyword evidence="2" id="KW-0472">Membrane</keyword>
<keyword evidence="4" id="KW-1185">Reference proteome</keyword>
<accession>A0A1G6UB46</accession>
<evidence type="ECO:0000313" key="3">
    <source>
        <dbReference type="EMBL" id="SDD38622.1"/>
    </source>
</evidence>
<proteinExistence type="predicted"/>
<organism evidence="3 4">
    <name type="scientific">Auraticoccus monumenti</name>
    <dbReference type="NCBI Taxonomy" id="675864"/>
    <lineage>
        <taxon>Bacteria</taxon>
        <taxon>Bacillati</taxon>
        <taxon>Actinomycetota</taxon>
        <taxon>Actinomycetes</taxon>
        <taxon>Propionibacteriales</taxon>
        <taxon>Propionibacteriaceae</taxon>
        <taxon>Auraticoccus</taxon>
    </lineage>
</organism>
<sequence length="217" mass="22815">MHALRPDDVGVMPRRSRPDRLAGVTSARRPPTWLAGLRATTVVAGAVAAWGFSFPGQPVLPVLLALVASVVAAVGAVVWVGSLPRSRRHRLGVGLVLVAVVGLAAAAELPARARFLPSAPVFSLVAGLSDRPPAPGTVFGAEHRGPCPAVVGLELVSHCVTVPGGLLLFDHAGSALFDDAGWAYLPWGPDVVVEEGWFERPEFIHLVGDWYAFSSSW</sequence>
<reference evidence="3 4" key="1">
    <citation type="submission" date="2016-10" db="EMBL/GenBank/DDBJ databases">
        <authorList>
            <person name="de Groot N.N."/>
        </authorList>
    </citation>
    <scope>NUCLEOTIDE SEQUENCE [LARGE SCALE GENOMIC DNA]</scope>
    <source>
        <strain evidence="3 4">MON 2.2</strain>
    </source>
</reference>
<keyword evidence="2" id="KW-1133">Transmembrane helix</keyword>
<feature type="transmembrane region" description="Helical" evidence="2">
    <location>
        <begin position="59"/>
        <end position="79"/>
    </location>
</feature>